<accession>A0ABS4ZD51</accession>
<organism evidence="2 3">
    <name type="scientific">Microlunatus capsulatus</name>
    <dbReference type="NCBI Taxonomy" id="99117"/>
    <lineage>
        <taxon>Bacteria</taxon>
        <taxon>Bacillati</taxon>
        <taxon>Actinomycetota</taxon>
        <taxon>Actinomycetes</taxon>
        <taxon>Propionibacteriales</taxon>
        <taxon>Propionibacteriaceae</taxon>
        <taxon>Microlunatus</taxon>
    </lineage>
</organism>
<evidence type="ECO:0000313" key="3">
    <source>
        <dbReference type="Proteomes" id="UP000758168"/>
    </source>
</evidence>
<evidence type="ECO:0000256" key="1">
    <source>
        <dbReference type="SAM" id="MobiDB-lite"/>
    </source>
</evidence>
<proteinExistence type="predicted"/>
<dbReference type="Proteomes" id="UP000758168">
    <property type="component" value="Unassembled WGS sequence"/>
</dbReference>
<gene>
    <name evidence="2" type="ORF">JOF54_003826</name>
</gene>
<evidence type="ECO:0000313" key="2">
    <source>
        <dbReference type="EMBL" id="MBP2418904.1"/>
    </source>
</evidence>
<name>A0ABS4ZD51_9ACTN</name>
<dbReference type="EMBL" id="JAGIOB010000001">
    <property type="protein sequence ID" value="MBP2418904.1"/>
    <property type="molecule type" value="Genomic_DNA"/>
</dbReference>
<reference evidence="2 3" key="1">
    <citation type="submission" date="2021-03" db="EMBL/GenBank/DDBJ databases">
        <title>Sequencing the genomes of 1000 actinobacteria strains.</title>
        <authorList>
            <person name="Klenk H.-P."/>
        </authorList>
    </citation>
    <scope>NUCLEOTIDE SEQUENCE [LARGE SCALE GENOMIC DNA]</scope>
    <source>
        <strain evidence="2 3">DSM 12936</strain>
    </source>
</reference>
<comment type="caution">
    <text evidence="2">The sequence shown here is derived from an EMBL/GenBank/DDBJ whole genome shotgun (WGS) entry which is preliminary data.</text>
</comment>
<dbReference type="RefSeq" id="WP_210058811.1">
    <property type="nucleotide sequence ID" value="NZ_BAAAMH010000037.1"/>
</dbReference>
<protein>
    <submittedName>
        <fullName evidence="2">Uncharacterized protein</fullName>
    </submittedName>
</protein>
<keyword evidence="3" id="KW-1185">Reference proteome</keyword>
<sequence length="293" mass="32346">MAPSTTITLHPRMSDGSRIGAGSTDMMGPTDPQHKTISDPDVWVSEVLDHGTGLWGFADVRPILTPADLSMPADEDAGRVLTTRMTMFGLDADGLLTFGGDQQLRWSELVRASEAGLIPGDITNMVIYVDRGAAGGGAHEVYELIDFLFSERNLEYAEHLKGVYGAVALYILRKPLMALPKARIRYLARQFRKRGITGSALMFWVDKHSKRWDVDRLAAILALTEAETRALLSELGYESDEHGLFTRSADPELVARRQAVFINSVQSPDTSLGDPIVLGGEDPWWEDEEDEDL</sequence>
<feature type="region of interest" description="Disordered" evidence="1">
    <location>
        <begin position="1"/>
        <end position="24"/>
    </location>
</feature>